<protein>
    <recommendedName>
        <fullName evidence="1">Peptidase M17 leucyl aminopeptidase N-terminal domain-containing protein</fullName>
    </recommendedName>
</protein>
<sequence length="206" mass="22933">MATQEIKRIKIGNYKGVEIELHTWDAGMAEVDLSCACMFSEEVGMDEPIGGLKHLNDALDGRLFSLRKQGLFNGFKSELLLLDSLKEAIPAQNLLIIGMGSPLDWTSEESAIAIEKAVHTAYQLQVESVAIAPGILDTGIKPKTYFSKEMLAALISTIRKQHELFQLGLVQAPSLKKWVFDAGYQNFEEKGLNFQENFQQILDSNK</sequence>
<gene>
    <name evidence="2" type="ORF">GCM10022216_00780</name>
</gene>
<evidence type="ECO:0000313" key="2">
    <source>
        <dbReference type="EMBL" id="GAA4131063.1"/>
    </source>
</evidence>
<dbReference type="Gene3D" id="3.40.220.10">
    <property type="entry name" value="Leucine Aminopeptidase, subunit E, domain 1"/>
    <property type="match status" value="1"/>
</dbReference>
<dbReference type="Pfam" id="PF02789">
    <property type="entry name" value="Peptidase_M17_N"/>
    <property type="match status" value="1"/>
</dbReference>
<dbReference type="SUPFAM" id="SSF52949">
    <property type="entry name" value="Macro domain-like"/>
    <property type="match status" value="1"/>
</dbReference>
<dbReference type="RefSeq" id="WP_344672701.1">
    <property type="nucleotide sequence ID" value="NZ_BAAAZI010000001.1"/>
</dbReference>
<dbReference type="InterPro" id="IPR008283">
    <property type="entry name" value="Peptidase_M17_N"/>
</dbReference>
<organism evidence="2 3">
    <name type="scientific">Sphingobacterium kyonggiense</name>
    <dbReference type="NCBI Taxonomy" id="714075"/>
    <lineage>
        <taxon>Bacteria</taxon>
        <taxon>Pseudomonadati</taxon>
        <taxon>Bacteroidota</taxon>
        <taxon>Sphingobacteriia</taxon>
        <taxon>Sphingobacteriales</taxon>
        <taxon>Sphingobacteriaceae</taxon>
        <taxon>Sphingobacterium</taxon>
    </lineage>
</organism>
<dbReference type="EMBL" id="BAAAZI010000001">
    <property type="protein sequence ID" value="GAA4131063.1"/>
    <property type="molecule type" value="Genomic_DNA"/>
</dbReference>
<feature type="domain" description="Peptidase M17 leucyl aminopeptidase N-terminal" evidence="1">
    <location>
        <begin position="53"/>
        <end position="134"/>
    </location>
</feature>
<accession>A0ABP7Y5H9</accession>
<proteinExistence type="predicted"/>
<dbReference type="InterPro" id="IPR043472">
    <property type="entry name" value="Macro_dom-like"/>
</dbReference>
<evidence type="ECO:0000313" key="3">
    <source>
        <dbReference type="Proteomes" id="UP001500101"/>
    </source>
</evidence>
<reference evidence="3" key="1">
    <citation type="journal article" date="2019" name="Int. J. Syst. Evol. Microbiol.">
        <title>The Global Catalogue of Microorganisms (GCM) 10K type strain sequencing project: providing services to taxonomists for standard genome sequencing and annotation.</title>
        <authorList>
            <consortium name="The Broad Institute Genomics Platform"/>
            <consortium name="The Broad Institute Genome Sequencing Center for Infectious Disease"/>
            <person name="Wu L."/>
            <person name="Ma J."/>
        </authorList>
    </citation>
    <scope>NUCLEOTIDE SEQUENCE [LARGE SCALE GENOMIC DNA]</scope>
    <source>
        <strain evidence="3">JCM 16704</strain>
    </source>
</reference>
<name>A0ABP7Y5H9_9SPHI</name>
<dbReference type="Proteomes" id="UP001500101">
    <property type="component" value="Unassembled WGS sequence"/>
</dbReference>
<evidence type="ECO:0000259" key="1">
    <source>
        <dbReference type="Pfam" id="PF02789"/>
    </source>
</evidence>
<keyword evidence="3" id="KW-1185">Reference proteome</keyword>
<comment type="caution">
    <text evidence="2">The sequence shown here is derived from an EMBL/GenBank/DDBJ whole genome shotgun (WGS) entry which is preliminary data.</text>
</comment>